<dbReference type="AlphaFoldDB" id="A0A183FPY9"/>
<keyword evidence="2" id="KW-1185">Reference proteome</keyword>
<accession>A0A183FPY9</accession>
<name>A0A183FPY9_HELPZ</name>
<organism evidence="2 3">
    <name type="scientific">Heligmosomoides polygyrus</name>
    <name type="common">Parasitic roundworm</name>
    <dbReference type="NCBI Taxonomy" id="6339"/>
    <lineage>
        <taxon>Eukaryota</taxon>
        <taxon>Metazoa</taxon>
        <taxon>Ecdysozoa</taxon>
        <taxon>Nematoda</taxon>
        <taxon>Chromadorea</taxon>
        <taxon>Rhabditida</taxon>
        <taxon>Rhabditina</taxon>
        <taxon>Rhabditomorpha</taxon>
        <taxon>Strongyloidea</taxon>
        <taxon>Heligmosomidae</taxon>
        <taxon>Heligmosomoides</taxon>
    </lineage>
</organism>
<evidence type="ECO:0000313" key="3">
    <source>
        <dbReference type="WBParaSite" id="HPBE_0000974001-mRNA-1"/>
    </source>
</evidence>
<dbReference type="Proteomes" id="UP000050761">
    <property type="component" value="Unassembled WGS sequence"/>
</dbReference>
<reference evidence="3" key="2">
    <citation type="submission" date="2019-09" db="UniProtKB">
        <authorList>
            <consortium name="WormBaseParasite"/>
        </authorList>
    </citation>
    <scope>IDENTIFICATION</scope>
</reference>
<evidence type="ECO:0000313" key="1">
    <source>
        <dbReference type="EMBL" id="VDO82034.1"/>
    </source>
</evidence>
<reference evidence="1 2" key="1">
    <citation type="submission" date="2018-11" db="EMBL/GenBank/DDBJ databases">
        <authorList>
            <consortium name="Pathogen Informatics"/>
        </authorList>
    </citation>
    <scope>NUCLEOTIDE SEQUENCE [LARGE SCALE GENOMIC DNA]</scope>
</reference>
<dbReference type="WBParaSite" id="HPBE_0000974001-mRNA-1">
    <property type="protein sequence ID" value="HPBE_0000974001-mRNA-1"/>
    <property type="gene ID" value="HPBE_0000974001"/>
</dbReference>
<dbReference type="EMBL" id="UZAH01026531">
    <property type="protein sequence ID" value="VDO82034.1"/>
    <property type="molecule type" value="Genomic_DNA"/>
</dbReference>
<gene>
    <name evidence="1" type="ORF">HPBE_LOCUS9741</name>
</gene>
<proteinExistence type="predicted"/>
<accession>A0A3P7ZDB2</accession>
<evidence type="ECO:0000313" key="2">
    <source>
        <dbReference type="Proteomes" id="UP000050761"/>
    </source>
</evidence>
<protein>
    <submittedName>
        <fullName evidence="3">Transposase</fullName>
    </submittedName>
</protein>
<sequence>MRETRTRWYAHVIRAKDDTVFKIGLNLEVPGKRPKTAQRTSEATLARYVPCRRPPVQLLSRVGFLGSKSLFANLLLAGTRSQSAVPP</sequence>
<dbReference type="OrthoDB" id="5871589at2759"/>